<evidence type="ECO:0000313" key="8">
    <source>
        <dbReference type="Proteomes" id="UP000193870"/>
    </source>
</evidence>
<dbReference type="Proteomes" id="UP000193870">
    <property type="component" value="Unassembled WGS sequence"/>
</dbReference>
<accession>A0A1Y5TCU0</accession>
<feature type="transmembrane region" description="Helical" evidence="6">
    <location>
        <begin position="6"/>
        <end position="28"/>
    </location>
</feature>
<dbReference type="InterPro" id="IPR001123">
    <property type="entry name" value="LeuE-type"/>
</dbReference>
<evidence type="ECO:0000256" key="6">
    <source>
        <dbReference type="SAM" id="Phobius"/>
    </source>
</evidence>
<name>A0A1Y5TCU0_9RHOB</name>
<keyword evidence="5 6" id="KW-0472">Membrane</keyword>
<keyword evidence="4 6" id="KW-1133">Transmembrane helix</keyword>
<evidence type="ECO:0000256" key="1">
    <source>
        <dbReference type="ARBA" id="ARBA00004651"/>
    </source>
</evidence>
<comment type="subcellular location">
    <subcellularLocation>
        <location evidence="1">Cell membrane</location>
        <topology evidence="1">Multi-pass membrane protein</topology>
    </subcellularLocation>
</comment>
<feature type="transmembrane region" description="Helical" evidence="6">
    <location>
        <begin position="67"/>
        <end position="88"/>
    </location>
</feature>
<organism evidence="7 8">
    <name type="scientific">Palleronia marisminoris</name>
    <dbReference type="NCBI Taxonomy" id="315423"/>
    <lineage>
        <taxon>Bacteria</taxon>
        <taxon>Pseudomonadati</taxon>
        <taxon>Pseudomonadota</taxon>
        <taxon>Alphaproteobacteria</taxon>
        <taxon>Rhodobacterales</taxon>
        <taxon>Roseobacteraceae</taxon>
        <taxon>Palleronia</taxon>
    </lineage>
</organism>
<dbReference type="GO" id="GO:0005886">
    <property type="term" value="C:plasma membrane"/>
    <property type="evidence" value="ECO:0007669"/>
    <property type="project" value="UniProtKB-SubCell"/>
</dbReference>
<keyword evidence="3 6" id="KW-0812">Transmembrane</keyword>
<reference evidence="7 8" key="1">
    <citation type="submission" date="2017-03" db="EMBL/GenBank/DDBJ databases">
        <authorList>
            <person name="Afonso C.L."/>
            <person name="Miller P.J."/>
            <person name="Scott M.A."/>
            <person name="Spackman E."/>
            <person name="Goraichik I."/>
            <person name="Dimitrov K.M."/>
            <person name="Suarez D.L."/>
            <person name="Swayne D.E."/>
        </authorList>
    </citation>
    <scope>NUCLEOTIDE SEQUENCE [LARGE SCALE GENOMIC DNA]</scope>
    <source>
        <strain evidence="7 8">CECT 7066</strain>
    </source>
</reference>
<evidence type="ECO:0000313" key="7">
    <source>
        <dbReference type="EMBL" id="SLN60807.1"/>
    </source>
</evidence>
<dbReference type="EMBL" id="FWFV01000009">
    <property type="protein sequence ID" value="SLN60807.1"/>
    <property type="molecule type" value="Genomic_DNA"/>
</dbReference>
<dbReference type="PANTHER" id="PTHR30086:SF19">
    <property type="entry name" value="THREONINE EFFLUX PROTEIN"/>
    <property type="match status" value="1"/>
</dbReference>
<evidence type="ECO:0000256" key="2">
    <source>
        <dbReference type="ARBA" id="ARBA00022475"/>
    </source>
</evidence>
<sequence length="202" mass="20988">MELAHLIAFNATLAAAILSPGPALIYALRVSIVEGRRAGILTGIGLGVVAAMWTGLALLGLDRVFALVPFAYGALKIGGALYLLWVAWTTWRDARAPLAAAHPVRAGRAILRGAAINLANPKSVLFAAAVLIVIFPADLSPTAMGAIVLNHLAIEVAFYTILATALSRPAARAAYLGAKTALDRFAGIVLATLGLKLLFSRA</sequence>
<dbReference type="Pfam" id="PF01810">
    <property type="entry name" value="LysE"/>
    <property type="match status" value="1"/>
</dbReference>
<gene>
    <name evidence="7" type="primary">rhtC_2</name>
    <name evidence="7" type="ORF">PAM7066_03019</name>
</gene>
<dbReference type="GO" id="GO:0015171">
    <property type="term" value="F:amino acid transmembrane transporter activity"/>
    <property type="evidence" value="ECO:0007669"/>
    <property type="project" value="TreeGrafter"/>
</dbReference>
<feature type="transmembrane region" description="Helical" evidence="6">
    <location>
        <begin position="143"/>
        <end position="162"/>
    </location>
</feature>
<dbReference type="STRING" id="315423.SAMN04488020_11059"/>
<dbReference type="PANTHER" id="PTHR30086">
    <property type="entry name" value="ARGININE EXPORTER PROTEIN ARGO"/>
    <property type="match status" value="1"/>
</dbReference>
<dbReference type="AlphaFoldDB" id="A0A1Y5TCU0"/>
<dbReference type="OrthoDB" id="9804822at2"/>
<evidence type="ECO:0000256" key="5">
    <source>
        <dbReference type="ARBA" id="ARBA00023136"/>
    </source>
</evidence>
<keyword evidence="8" id="KW-1185">Reference proteome</keyword>
<proteinExistence type="predicted"/>
<keyword evidence="2" id="KW-1003">Cell membrane</keyword>
<evidence type="ECO:0000256" key="3">
    <source>
        <dbReference type="ARBA" id="ARBA00022692"/>
    </source>
</evidence>
<evidence type="ECO:0000256" key="4">
    <source>
        <dbReference type="ARBA" id="ARBA00022989"/>
    </source>
</evidence>
<feature type="transmembrane region" description="Helical" evidence="6">
    <location>
        <begin position="109"/>
        <end position="137"/>
    </location>
</feature>
<dbReference type="RefSeq" id="WP_085855013.1">
    <property type="nucleotide sequence ID" value="NZ_FOPF01000010.1"/>
</dbReference>
<protein>
    <submittedName>
        <fullName evidence="7">Threonine efflux protein</fullName>
    </submittedName>
</protein>
<feature type="transmembrane region" description="Helical" evidence="6">
    <location>
        <begin position="40"/>
        <end position="61"/>
    </location>
</feature>